<feature type="compositionally biased region" description="Basic and acidic residues" evidence="1">
    <location>
        <begin position="315"/>
        <end position="338"/>
    </location>
</feature>
<feature type="compositionally biased region" description="Low complexity" evidence="1">
    <location>
        <begin position="303"/>
        <end position="314"/>
    </location>
</feature>
<dbReference type="Proteomes" id="UP001500755">
    <property type="component" value="Unassembled WGS sequence"/>
</dbReference>
<name>A0ABN2TNW7_9MICO</name>
<evidence type="ECO:0008006" key="5">
    <source>
        <dbReference type="Google" id="ProtNLM"/>
    </source>
</evidence>
<accession>A0ABN2TNW7</accession>
<keyword evidence="4" id="KW-1185">Reference proteome</keyword>
<keyword evidence="2" id="KW-1133">Transmembrane helix</keyword>
<keyword evidence="2" id="KW-0812">Transmembrane</keyword>
<evidence type="ECO:0000256" key="2">
    <source>
        <dbReference type="SAM" id="Phobius"/>
    </source>
</evidence>
<feature type="transmembrane region" description="Helical" evidence="2">
    <location>
        <begin position="194"/>
        <end position="219"/>
    </location>
</feature>
<comment type="caution">
    <text evidence="3">The sequence shown here is derived from an EMBL/GenBank/DDBJ whole genome shotgun (WGS) entry which is preliminary data.</text>
</comment>
<sequence>MDKKKTVMKGLGMAGKFAFQDDGTLHPRAHGAVERLLSVQRPVVIAYLRSLRRRHPDATPAEIAHIVSQHYLVATTGGGAAVGAAAVVPGIGTGVAVAVAAAETAGFLEGSALYAQALSELHGLPVRDPERANALVMGLMLGSSGADLVKQFAGQAQGGQAVNANWGSLVAKQIPNQVLDTVVKRMRKMMVRKFAAKGAGSFVGRVLPFGVGAIVGGVVNHQMAKSVVTHADTAFGPIPTYFEKDLDPKTSTPKKDADLMAGLRNFIELAKKRGGGITDVIPGEVLKRTGRKGRKSADDDAPGALGDRGASGARDAADRAEDAPDDDAPRTYRPDVRL</sequence>
<evidence type="ECO:0000256" key="1">
    <source>
        <dbReference type="SAM" id="MobiDB-lite"/>
    </source>
</evidence>
<organism evidence="3 4">
    <name type="scientific">Brevibacterium samyangense</name>
    <dbReference type="NCBI Taxonomy" id="366888"/>
    <lineage>
        <taxon>Bacteria</taxon>
        <taxon>Bacillati</taxon>
        <taxon>Actinomycetota</taxon>
        <taxon>Actinomycetes</taxon>
        <taxon>Micrococcales</taxon>
        <taxon>Brevibacteriaceae</taxon>
        <taxon>Brevibacterium</taxon>
    </lineage>
</organism>
<feature type="region of interest" description="Disordered" evidence="1">
    <location>
        <begin position="288"/>
        <end position="338"/>
    </location>
</feature>
<keyword evidence="2" id="KW-0472">Membrane</keyword>
<reference evidence="3 4" key="1">
    <citation type="journal article" date="2019" name="Int. J. Syst. Evol. Microbiol.">
        <title>The Global Catalogue of Microorganisms (GCM) 10K type strain sequencing project: providing services to taxonomists for standard genome sequencing and annotation.</title>
        <authorList>
            <consortium name="The Broad Institute Genomics Platform"/>
            <consortium name="The Broad Institute Genome Sequencing Center for Infectious Disease"/>
            <person name="Wu L."/>
            <person name="Ma J."/>
        </authorList>
    </citation>
    <scope>NUCLEOTIDE SEQUENCE [LARGE SCALE GENOMIC DNA]</scope>
    <source>
        <strain evidence="3 4">JCM 14546</strain>
    </source>
</reference>
<gene>
    <name evidence="3" type="ORF">GCM10009755_28920</name>
</gene>
<evidence type="ECO:0000313" key="4">
    <source>
        <dbReference type="Proteomes" id="UP001500755"/>
    </source>
</evidence>
<dbReference type="EMBL" id="BAAANO010000037">
    <property type="protein sequence ID" value="GAA2015376.1"/>
    <property type="molecule type" value="Genomic_DNA"/>
</dbReference>
<protein>
    <recommendedName>
        <fullName evidence="5">EcsC protein family protein</fullName>
    </recommendedName>
</protein>
<evidence type="ECO:0000313" key="3">
    <source>
        <dbReference type="EMBL" id="GAA2015376.1"/>
    </source>
</evidence>
<proteinExistence type="predicted"/>
<dbReference type="RefSeq" id="WP_344310887.1">
    <property type="nucleotide sequence ID" value="NZ_BAAANO010000037.1"/>
</dbReference>